<dbReference type="InterPro" id="IPR001753">
    <property type="entry name" value="Enoyl-CoA_hydra/iso"/>
</dbReference>
<evidence type="ECO:0000256" key="1">
    <source>
        <dbReference type="ARBA" id="ARBA00005254"/>
    </source>
</evidence>
<dbReference type="Gene3D" id="3.90.226.10">
    <property type="entry name" value="2-enoyl-CoA Hydratase, Chain A, domain 1"/>
    <property type="match status" value="1"/>
</dbReference>
<accession>A0A917PTF0</accession>
<dbReference type="SUPFAM" id="SSF52096">
    <property type="entry name" value="ClpP/crotonase"/>
    <property type="match status" value="1"/>
</dbReference>
<comment type="similarity">
    <text evidence="1 2">Belongs to the enoyl-CoA hydratase/isomerase family.</text>
</comment>
<dbReference type="InterPro" id="IPR029045">
    <property type="entry name" value="ClpP/crotonase-like_dom_sf"/>
</dbReference>
<evidence type="ECO:0000313" key="4">
    <source>
        <dbReference type="Proteomes" id="UP000636956"/>
    </source>
</evidence>
<dbReference type="InterPro" id="IPR014748">
    <property type="entry name" value="Enoyl-CoA_hydra_C"/>
</dbReference>
<dbReference type="CDD" id="cd06558">
    <property type="entry name" value="crotonase-like"/>
    <property type="match status" value="1"/>
</dbReference>
<evidence type="ECO:0000256" key="2">
    <source>
        <dbReference type="RuleBase" id="RU003707"/>
    </source>
</evidence>
<name>A0A917PTF0_9MICO</name>
<dbReference type="InterPro" id="IPR018376">
    <property type="entry name" value="Enoyl-CoA_hyd/isom_CS"/>
</dbReference>
<gene>
    <name evidence="3" type="ORF">GCM10011372_31880</name>
</gene>
<dbReference type="Gene3D" id="1.10.12.10">
    <property type="entry name" value="Lyase 2-enoyl-coa Hydratase, Chain A, domain 2"/>
    <property type="match status" value="1"/>
</dbReference>
<evidence type="ECO:0000313" key="3">
    <source>
        <dbReference type="EMBL" id="GGJ91047.1"/>
    </source>
</evidence>
<proteinExistence type="inferred from homology"/>
<protein>
    <submittedName>
        <fullName evidence="3">Enoyl-CoA hydratase</fullName>
    </submittedName>
</protein>
<sequence length="268" mass="28175">MTDVEEPGIVVEQLGNGVATVHFNRPSKLNALSSAVLAELVGAFRQLGQDPEVRSVVLSGRGRAFSSGGDLIELHPLLSQAGVNGARLYMRSFHEAINAIRSIPVPVVAAVNGACAGAGISVALACDLVVAAQDAVFHPSFTRAGLIPDLGALHLWTRVVGPHRAKEMAFFAEPISASDALTLGLVNHVVDEGAALEHGVGFARRLADGPTAAYQMIKEIINTTDQASLDSVFHLESYAQSAAFLTGEVDEGVSAFRERRAPNFGNKS</sequence>
<dbReference type="AlphaFoldDB" id="A0A917PTF0"/>
<dbReference type="Pfam" id="PF00378">
    <property type="entry name" value="ECH_1"/>
    <property type="match status" value="1"/>
</dbReference>
<reference evidence="3" key="1">
    <citation type="journal article" date="2014" name="Int. J. Syst. Evol. Microbiol.">
        <title>Complete genome sequence of Corynebacterium casei LMG S-19264T (=DSM 44701T), isolated from a smear-ripened cheese.</title>
        <authorList>
            <consortium name="US DOE Joint Genome Institute (JGI-PGF)"/>
            <person name="Walter F."/>
            <person name="Albersmeier A."/>
            <person name="Kalinowski J."/>
            <person name="Ruckert C."/>
        </authorList>
    </citation>
    <scope>NUCLEOTIDE SEQUENCE</scope>
    <source>
        <strain evidence="3">CGMCC 1.8984</strain>
    </source>
</reference>
<dbReference type="Proteomes" id="UP000636956">
    <property type="component" value="Unassembled WGS sequence"/>
</dbReference>
<dbReference type="PROSITE" id="PS00166">
    <property type="entry name" value="ENOYL_COA_HYDRATASE"/>
    <property type="match status" value="1"/>
</dbReference>
<dbReference type="RefSeq" id="WP_188744396.1">
    <property type="nucleotide sequence ID" value="NZ_BAABFW010000013.1"/>
</dbReference>
<dbReference type="EMBL" id="BMMD01000023">
    <property type="protein sequence ID" value="GGJ91047.1"/>
    <property type="molecule type" value="Genomic_DNA"/>
</dbReference>
<organism evidence="3 4">
    <name type="scientific">Agromyces bauzanensis</name>
    <dbReference type="NCBI Taxonomy" id="1308924"/>
    <lineage>
        <taxon>Bacteria</taxon>
        <taxon>Bacillati</taxon>
        <taxon>Actinomycetota</taxon>
        <taxon>Actinomycetes</taxon>
        <taxon>Micrococcales</taxon>
        <taxon>Microbacteriaceae</taxon>
        <taxon>Agromyces</taxon>
    </lineage>
</organism>
<dbReference type="PANTHER" id="PTHR43459">
    <property type="entry name" value="ENOYL-COA HYDRATASE"/>
    <property type="match status" value="1"/>
</dbReference>
<keyword evidence="4" id="KW-1185">Reference proteome</keyword>
<reference evidence="3" key="2">
    <citation type="submission" date="2020-09" db="EMBL/GenBank/DDBJ databases">
        <authorList>
            <person name="Sun Q."/>
            <person name="Zhou Y."/>
        </authorList>
    </citation>
    <scope>NUCLEOTIDE SEQUENCE</scope>
    <source>
        <strain evidence="3">CGMCC 1.8984</strain>
    </source>
</reference>
<comment type="caution">
    <text evidence="3">The sequence shown here is derived from an EMBL/GenBank/DDBJ whole genome shotgun (WGS) entry which is preliminary data.</text>
</comment>
<dbReference type="GO" id="GO:0003824">
    <property type="term" value="F:catalytic activity"/>
    <property type="evidence" value="ECO:0007669"/>
    <property type="project" value="InterPro"/>
</dbReference>
<dbReference type="PANTHER" id="PTHR43459:SF1">
    <property type="entry name" value="EG:BACN32G11.4 PROTEIN"/>
    <property type="match status" value="1"/>
</dbReference>